<feature type="chain" id="PRO_5047105943" description="DUF4124 domain-containing protein" evidence="1">
    <location>
        <begin position="21"/>
        <end position="133"/>
    </location>
</feature>
<gene>
    <name evidence="2" type="ORF">ACFFGH_06690</name>
</gene>
<keyword evidence="3" id="KW-1185">Reference proteome</keyword>
<evidence type="ECO:0000313" key="2">
    <source>
        <dbReference type="EMBL" id="MFC0677537.1"/>
    </source>
</evidence>
<name>A0ABV6RKM4_9GAMM</name>
<accession>A0ABV6RKM4</accession>
<protein>
    <recommendedName>
        <fullName evidence="4">DUF4124 domain-containing protein</fullName>
    </recommendedName>
</protein>
<evidence type="ECO:0000313" key="3">
    <source>
        <dbReference type="Proteomes" id="UP001589896"/>
    </source>
</evidence>
<organism evidence="2 3">
    <name type="scientific">Lysobacter korlensis</name>
    <dbReference type="NCBI Taxonomy" id="553636"/>
    <lineage>
        <taxon>Bacteria</taxon>
        <taxon>Pseudomonadati</taxon>
        <taxon>Pseudomonadota</taxon>
        <taxon>Gammaproteobacteria</taxon>
        <taxon>Lysobacterales</taxon>
        <taxon>Lysobacteraceae</taxon>
        <taxon>Lysobacter</taxon>
    </lineage>
</organism>
<dbReference type="Proteomes" id="UP001589896">
    <property type="component" value="Unassembled WGS sequence"/>
</dbReference>
<evidence type="ECO:0008006" key="4">
    <source>
        <dbReference type="Google" id="ProtNLM"/>
    </source>
</evidence>
<evidence type="ECO:0000256" key="1">
    <source>
        <dbReference type="SAM" id="SignalP"/>
    </source>
</evidence>
<reference evidence="2 3" key="1">
    <citation type="submission" date="2024-09" db="EMBL/GenBank/DDBJ databases">
        <authorList>
            <person name="Sun Q."/>
            <person name="Mori K."/>
        </authorList>
    </citation>
    <scope>NUCLEOTIDE SEQUENCE [LARGE SCALE GENOMIC DNA]</scope>
    <source>
        <strain evidence="2 3">KCTC 23076</strain>
    </source>
</reference>
<feature type="signal peptide" evidence="1">
    <location>
        <begin position="1"/>
        <end position="20"/>
    </location>
</feature>
<comment type="caution">
    <text evidence="2">The sequence shown here is derived from an EMBL/GenBank/DDBJ whole genome shotgun (WGS) entry which is preliminary data.</text>
</comment>
<keyword evidence="1" id="KW-0732">Signal</keyword>
<sequence>MLAVRAVLLLLLVGSASAHAQAIYKCTEKGKPVSYQTSPCPASAAVAGIKQFTPDRELTPAEKRYREAQWARRSNQAPGGEAAVIPIQHQAPIYDECADTKAARDRWEKTVGLERSYDALRTWNDHVAKACRH</sequence>
<proteinExistence type="predicted"/>
<dbReference type="EMBL" id="JBHLTG010000001">
    <property type="protein sequence ID" value="MFC0677537.1"/>
    <property type="molecule type" value="Genomic_DNA"/>
</dbReference>
<dbReference type="RefSeq" id="WP_386666167.1">
    <property type="nucleotide sequence ID" value="NZ_JBHLTG010000001.1"/>
</dbReference>